<dbReference type="PANTHER" id="PTHR28083">
    <property type="entry name" value="GOOD FOR FULL DBP5 ACTIVITY PROTEIN 2"/>
    <property type="match status" value="1"/>
</dbReference>
<dbReference type="GO" id="GO:0008270">
    <property type="term" value="F:zinc ion binding"/>
    <property type="evidence" value="ECO:0007669"/>
    <property type="project" value="UniProtKB-KW"/>
</dbReference>
<accession>A0A9P4NMT1</accession>
<evidence type="ECO:0000256" key="1">
    <source>
        <dbReference type="PROSITE-ProRule" id="PRU00047"/>
    </source>
</evidence>
<dbReference type="Proteomes" id="UP000800235">
    <property type="component" value="Unassembled WGS sequence"/>
</dbReference>
<sequence length="403" mass="44548">MTGSKDYSWDEEVLADWGVEANYEGDRKVSLSVRDSLDNDRALITDNQDLMADPTANDNSLGGLALSALSPYDKDLKSVMQYIFKLLEDPNTKECDVPVFVGFDCEEAHTHVTEVGVSTFDPLQGRHMGGISSAKCISAVHGELYRIQEKSRIMLRFNDRRGASLWAADSFQFGTSTWVNEEDIVHVISSIINAALTASNNQQRPLVVVAHAWNNDSAYLAKLGFDIESTLPLSLVDLINHCNIDALKRHNGGNDVVYTMAVLILIFLEGEKKDGMNVLDEPTIDGTAAFKALRKAANTNTNSSLTRLITCNNCGIPGHDAHECRKVCSVCREFDHGRDTCTRLIRPVVRPICEDVPTFAQATQKNVNQVKNAKKVELEGEAEEKVVVKSARKKKSAWASLKF</sequence>
<protein>
    <recommendedName>
        <fullName evidence="2">CCHC-type domain-containing protein</fullName>
    </recommendedName>
</protein>
<comment type="caution">
    <text evidence="3">The sequence shown here is derived from an EMBL/GenBank/DDBJ whole genome shotgun (WGS) entry which is preliminary data.</text>
</comment>
<organism evidence="3 4">
    <name type="scientific">Tothia fuscella</name>
    <dbReference type="NCBI Taxonomy" id="1048955"/>
    <lineage>
        <taxon>Eukaryota</taxon>
        <taxon>Fungi</taxon>
        <taxon>Dikarya</taxon>
        <taxon>Ascomycota</taxon>
        <taxon>Pezizomycotina</taxon>
        <taxon>Dothideomycetes</taxon>
        <taxon>Pleosporomycetidae</taxon>
        <taxon>Venturiales</taxon>
        <taxon>Cylindrosympodiaceae</taxon>
        <taxon>Tothia</taxon>
    </lineage>
</organism>
<dbReference type="AlphaFoldDB" id="A0A9P4NMT1"/>
<keyword evidence="1" id="KW-0862">Zinc</keyword>
<dbReference type="SUPFAM" id="SSF57756">
    <property type="entry name" value="Retrovirus zinc finger-like domains"/>
    <property type="match status" value="1"/>
</dbReference>
<feature type="domain" description="CCHC-type" evidence="2">
    <location>
        <begin position="311"/>
        <end position="326"/>
    </location>
</feature>
<dbReference type="Gene3D" id="4.10.60.10">
    <property type="entry name" value="Zinc finger, CCHC-type"/>
    <property type="match status" value="1"/>
</dbReference>
<dbReference type="InterPro" id="IPR036875">
    <property type="entry name" value="Znf_CCHC_sf"/>
</dbReference>
<dbReference type="EMBL" id="MU007060">
    <property type="protein sequence ID" value="KAF2427435.1"/>
    <property type="molecule type" value="Genomic_DNA"/>
</dbReference>
<dbReference type="InterPro" id="IPR048519">
    <property type="entry name" value="Gfd2/YDR514C-like_C"/>
</dbReference>
<evidence type="ECO:0000313" key="4">
    <source>
        <dbReference type="Proteomes" id="UP000800235"/>
    </source>
</evidence>
<proteinExistence type="predicted"/>
<dbReference type="OrthoDB" id="5953249at2759"/>
<dbReference type="GO" id="GO:0005634">
    <property type="term" value="C:nucleus"/>
    <property type="evidence" value="ECO:0007669"/>
    <property type="project" value="TreeGrafter"/>
</dbReference>
<dbReference type="Pfam" id="PF21762">
    <property type="entry name" value="DEDDh_C"/>
    <property type="match status" value="1"/>
</dbReference>
<keyword evidence="1" id="KW-0479">Metal-binding</keyword>
<dbReference type="GO" id="GO:0003676">
    <property type="term" value="F:nucleic acid binding"/>
    <property type="evidence" value="ECO:0007669"/>
    <property type="project" value="InterPro"/>
</dbReference>
<keyword evidence="1" id="KW-0863">Zinc-finger</keyword>
<name>A0A9P4NMT1_9PEZI</name>
<dbReference type="InterPro" id="IPR001878">
    <property type="entry name" value="Znf_CCHC"/>
</dbReference>
<evidence type="ECO:0000259" key="2">
    <source>
        <dbReference type="PROSITE" id="PS50158"/>
    </source>
</evidence>
<gene>
    <name evidence="3" type="ORF">EJ08DRAFT_699656</name>
</gene>
<reference evidence="3" key="1">
    <citation type="journal article" date="2020" name="Stud. Mycol.">
        <title>101 Dothideomycetes genomes: a test case for predicting lifestyles and emergence of pathogens.</title>
        <authorList>
            <person name="Haridas S."/>
            <person name="Albert R."/>
            <person name="Binder M."/>
            <person name="Bloem J."/>
            <person name="Labutti K."/>
            <person name="Salamov A."/>
            <person name="Andreopoulos B."/>
            <person name="Baker S."/>
            <person name="Barry K."/>
            <person name="Bills G."/>
            <person name="Bluhm B."/>
            <person name="Cannon C."/>
            <person name="Castanera R."/>
            <person name="Culley D."/>
            <person name="Daum C."/>
            <person name="Ezra D."/>
            <person name="Gonzalez J."/>
            <person name="Henrissat B."/>
            <person name="Kuo A."/>
            <person name="Liang C."/>
            <person name="Lipzen A."/>
            <person name="Lutzoni F."/>
            <person name="Magnuson J."/>
            <person name="Mondo S."/>
            <person name="Nolan M."/>
            <person name="Ohm R."/>
            <person name="Pangilinan J."/>
            <person name="Park H.-J."/>
            <person name="Ramirez L."/>
            <person name="Alfaro M."/>
            <person name="Sun H."/>
            <person name="Tritt A."/>
            <person name="Yoshinaga Y."/>
            <person name="Zwiers L.-H."/>
            <person name="Turgeon B."/>
            <person name="Goodwin S."/>
            <person name="Spatafora J."/>
            <person name="Crous P."/>
            <person name="Grigoriev I."/>
        </authorList>
    </citation>
    <scope>NUCLEOTIDE SEQUENCE</scope>
    <source>
        <strain evidence="3">CBS 130266</strain>
    </source>
</reference>
<keyword evidence="4" id="KW-1185">Reference proteome</keyword>
<dbReference type="PROSITE" id="PS50158">
    <property type="entry name" value="ZF_CCHC"/>
    <property type="match status" value="1"/>
</dbReference>
<dbReference type="PANTHER" id="PTHR28083:SF1">
    <property type="entry name" value="GOOD FOR FULL DBP5 ACTIVITY PROTEIN 2"/>
    <property type="match status" value="1"/>
</dbReference>
<dbReference type="InterPro" id="IPR040151">
    <property type="entry name" value="Gfd2/YDR514C-like"/>
</dbReference>
<evidence type="ECO:0000313" key="3">
    <source>
        <dbReference type="EMBL" id="KAF2427435.1"/>
    </source>
</evidence>